<sequence>MQHIRREHPTFAAEMLAATPGETGSLLHYVRHSAQNTFGWLEWIVMGNLPLSFCENRLARRYTNLEPITLRRSLEAVTRSVERAIAVDLLERFGIIFDGWSHASQHFMAVLAWYEVGEELLPSLGVKKRLKNLLGELKEAESVSKALQGGDVNLLVRVCFDGLIAKKESYSTYLGTVRVWLCPGAEGPSAALEAFPVSPAAQGERQGDGDEAGASFVERLQKRRRLKQHQPDYELLSRIPPTSSVCSVFSVARATFGLQRHSLQPYTLEMLLFLRQNEKFWDARTVETSE</sequence>
<dbReference type="PANTHER" id="PTHR40866:SF1">
    <property type="entry name" value="BED-TYPE DOMAIN-CONTAINING PROTEIN"/>
    <property type="match status" value="1"/>
</dbReference>
<evidence type="ECO:0000313" key="1">
    <source>
        <dbReference type="EMBL" id="ETM32236.1"/>
    </source>
</evidence>
<dbReference type="VEuPathDB" id="FungiDB:PPTG_04998"/>
<dbReference type="AlphaFoldDB" id="W2M788"/>
<gene>
    <name evidence="1" type="ORF">L914_20322</name>
</gene>
<proteinExistence type="predicted"/>
<name>W2M788_PHYNI</name>
<dbReference type="PANTHER" id="PTHR40866">
    <property type="entry name" value="BED-TYPE DOMAIN-CONTAINING PROTEIN"/>
    <property type="match status" value="1"/>
</dbReference>
<dbReference type="EMBL" id="KI696372">
    <property type="protein sequence ID" value="ETM32236.1"/>
    <property type="molecule type" value="Genomic_DNA"/>
</dbReference>
<organism evidence="1">
    <name type="scientific">Phytophthora nicotianae</name>
    <name type="common">Potato buckeye rot agent</name>
    <name type="synonym">Phytophthora parasitica</name>
    <dbReference type="NCBI Taxonomy" id="4792"/>
    <lineage>
        <taxon>Eukaryota</taxon>
        <taxon>Sar</taxon>
        <taxon>Stramenopiles</taxon>
        <taxon>Oomycota</taxon>
        <taxon>Peronosporomycetes</taxon>
        <taxon>Peronosporales</taxon>
        <taxon>Peronosporaceae</taxon>
        <taxon>Phytophthora</taxon>
    </lineage>
</organism>
<evidence type="ECO:0008006" key="2">
    <source>
        <dbReference type="Google" id="ProtNLM"/>
    </source>
</evidence>
<dbReference type="VEuPathDB" id="FungiDB:PPTG_24360"/>
<accession>W2M788</accession>
<dbReference type="Proteomes" id="UP000054532">
    <property type="component" value="Unassembled WGS sequence"/>
</dbReference>
<protein>
    <recommendedName>
        <fullName evidence="2">HAT C-terminal dimerisation domain-containing protein</fullName>
    </recommendedName>
</protein>
<reference evidence="1" key="1">
    <citation type="submission" date="2013-11" db="EMBL/GenBank/DDBJ databases">
        <title>The Genome Sequence of Phytophthora parasitica IAC_01/95.</title>
        <authorList>
            <consortium name="The Broad Institute Genomics Platform"/>
            <person name="Russ C."/>
            <person name="Tyler B."/>
            <person name="Panabieres F."/>
            <person name="Shan W."/>
            <person name="Tripathy S."/>
            <person name="Grunwald N."/>
            <person name="Machado M."/>
            <person name="Johnson C.S."/>
            <person name="Arredondo F."/>
            <person name="Hong C."/>
            <person name="Coffey M."/>
            <person name="Young S.K."/>
            <person name="Zeng Q."/>
            <person name="Gargeya S."/>
            <person name="Fitzgerald M."/>
            <person name="Abouelleil A."/>
            <person name="Alvarado L."/>
            <person name="Chapman S.B."/>
            <person name="Gainer-Dewar J."/>
            <person name="Goldberg J."/>
            <person name="Griggs A."/>
            <person name="Gujja S."/>
            <person name="Hansen M."/>
            <person name="Howarth C."/>
            <person name="Imamovic A."/>
            <person name="Ireland A."/>
            <person name="Larimer J."/>
            <person name="McCowan C."/>
            <person name="Murphy C."/>
            <person name="Pearson M."/>
            <person name="Poon T.W."/>
            <person name="Priest M."/>
            <person name="Roberts A."/>
            <person name="Saif S."/>
            <person name="Shea T."/>
            <person name="Sykes S."/>
            <person name="Wortman J."/>
            <person name="Nusbaum C."/>
            <person name="Birren B."/>
        </authorList>
    </citation>
    <scope>NUCLEOTIDE SEQUENCE [LARGE SCALE GENOMIC DNA]</scope>
    <source>
        <strain evidence="1">IAC_01/95</strain>
    </source>
</reference>